<evidence type="ECO:0000259" key="7">
    <source>
        <dbReference type="SMART" id="SM00849"/>
    </source>
</evidence>
<dbReference type="Pfam" id="PF13567">
    <property type="entry name" value="DUF4131"/>
    <property type="match status" value="1"/>
</dbReference>
<dbReference type="InterPro" id="IPR052159">
    <property type="entry name" value="Competence_DNA_uptake"/>
</dbReference>
<dbReference type="InterPro" id="IPR035681">
    <property type="entry name" value="ComA-like_MBL"/>
</dbReference>
<keyword evidence="2" id="KW-1003">Cell membrane</keyword>
<dbReference type="SMART" id="SM00849">
    <property type="entry name" value="Lactamase_B"/>
    <property type="match status" value="1"/>
</dbReference>
<evidence type="ECO:0000256" key="2">
    <source>
        <dbReference type="ARBA" id="ARBA00022475"/>
    </source>
</evidence>
<evidence type="ECO:0000256" key="6">
    <source>
        <dbReference type="SAM" id="Phobius"/>
    </source>
</evidence>
<feature type="transmembrane region" description="Helical" evidence="6">
    <location>
        <begin position="311"/>
        <end position="328"/>
    </location>
</feature>
<feature type="transmembrane region" description="Helical" evidence="6">
    <location>
        <begin position="395"/>
        <end position="416"/>
    </location>
</feature>
<dbReference type="InterPro" id="IPR025405">
    <property type="entry name" value="DUF4131"/>
</dbReference>
<dbReference type="STRING" id="62101.AB835_05475"/>
<dbReference type="InterPro" id="IPR036866">
    <property type="entry name" value="RibonucZ/Hydroxyglut_hydro"/>
</dbReference>
<dbReference type="GO" id="GO:0030420">
    <property type="term" value="P:establishment of competence for transformation"/>
    <property type="evidence" value="ECO:0007669"/>
    <property type="project" value="InterPro"/>
</dbReference>
<dbReference type="NCBIfam" id="TIGR00360">
    <property type="entry name" value="ComEC_N-term"/>
    <property type="match status" value="1"/>
</dbReference>
<evidence type="ECO:0000256" key="5">
    <source>
        <dbReference type="ARBA" id="ARBA00023136"/>
    </source>
</evidence>
<accession>A0A1D2QRB2</accession>
<proteinExistence type="predicted"/>
<keyword evidence="4 6" id="KW-1133">Transmembrane helix</keyword>
<feature type="transmembrane region" description="Helical" evidence="6">
    <location>
        <begin position="481"/>
        <end position="505"/>
    </location>
</feature>
<keyword evidence="3 6" id="KW-0812">Transmembrane</keyword>
<evidence type="ECO:0000256" key="1">
    <source>
        <dbReference type="ARBA" id="ARBA00004651"/>
    </source>
</evidence>
<feature type="transmembrane region" description="Helical" evidence="6">
    <location>
        <begin position="12"/>
        <end position="45"/>
    </location>
</feature>
<dbReference type="Pfam" id="PF00753">
    <property type="entry name" value="Lactamase_B"/>
    <property type="match status" value="1"/>
</dbReference>
<organism evidence="8 9">
    <name type="scientific">Candidatus Endobugula sertula</name>
    <name type="common">Bugula neritina bacterial symbiont</name>
    <dbReference type="NCBI Taxonomy" id="62101"/>
    <lineage>
        <taxon>Bacteria</taxon>
        <taxon>Pseudomonadati</taxon>
        <taxon>Pseudomonadota</taxon>
        <taxon>Gammaproteobacteria</taxon>
        <taxon>Cellvibrionales</taxon>
        <taxon>Cellvibrionaceae</taxon>
        <taxon>Candidatus Endobugula</taxon>
    </lineage>
</organism>
<dbReference type="InterPro" id="IPR004477">
    <property type="entry name" value="ComEC_N"/>
</dbReference>
<protein>
    <submittedName>
        <fullName evidence="8">DNA internalization-related competence protein ComEC/Rec2</fullName>
    </submittedName>
</protein>
<dbReference type="InterPro" id="IPR004797">
    <property type="entry name" value="Competence_ComEC/Rec2"/>
</dbReference>
<comment type="subcellular location">
    <subcellularLocation>
        <location evidence="1">Cell membrane</location>
        <topology evidence="1">Multi-pass membrane protein</topology>
    </subcellularLocation>
</comment>
<dbReference type="Pfam" id="PF03772">
    <property type="entry name" value="Competence"/>
    <property type="match status" value="1"/>
</dbReference>
<dbReference type="AlphaFoldDB" id="A0A1D2QRB2"/>
<feature type="transmembrane region" description="Helical" evidence="6">
    <location>
        <begin position="51"/>
        <end position="72"/>
    </location>
</feature>
<dbReference type="InterPro" id="IPR001279">
    <property type="entry name" value="Metallo-B-lactamas"/>
</dbReference>
<dbReference type="Gene3D" id="3.60.15.10">
    <property type="entry name" value="Ribonuclease Z/Hydroxyacylglutathione hydrolase-like"/>
    <property type="match status" value="1"/>
</dbReference>
<feature type="transmembrane region" description="Helical" evidence="6">
    <location>
        <begin position="335"/>
        <end position="352"/>
    </location>
</feature>
<evidence type="ECO:0000313" key="9">
    <source>
        <dbReference type="Proteomes" id="UP000242502"/>
    </source>
</evidence>
<feature type="domain" description="Metallo-beta-lactamase" evidence="7">
    <location>
        <begin position="542"/>
        <end position="732"/>
    </location>
</feature>
<dbReference type="CDD" id="cd07731">
    <property type="entry name" value="ComA-like_MBL-fold"/>
    <property type="match status" value="1"/>
</dbReference>
<gene>
    <name evidence="8" type="ORF">AB835_05475</name>
</gene>
<feature type="transmembrane region" description="Helical" evidence="6">
    <location>
        <begin position="358"/>
        <end position="374"/>
    </location>
</feature>
<feature type="transmembrane region" description="Helical" evidence="6">
    <location>
        <begin position="457"/>
        <end position="475"/>
    </location>
</feature>
<feature type="transmembrane region" description="Helical" evidence="6">
    <location>
        <begin position="211"/>
        <end position="229"/>
    </location>
</feature>
<dbReference type="PANTHER" id="PTHR30619:SF1">
    <property type="entry name" value="RECOMBINATION PROTEIN 2"/>
    <property type="match status" value="1"/>
</dbReference>
<dbReference type="Proteomes" id="UP000242502">
    <property type="component" value="Unassembled WGS sequence"/>
</dbReference>
<name>A0A1D2QRB2_9GAMM</name>
<evidence type="ECO:0000256" key="4">
    <source>
        <dbReference type="ARBA" id="ARBA00022989"/>
    </source>
</evidence>
<dbReference type="PANTHER" id="PTHR30619">
    <property type="entry name" value="DNA INTERNALIZATION/COMPETENCE PROTEIN COMEC/REC2"/>
    <property type="match status" value="1"/>
</dbReference>
<comment type="caution">
    <text evidence="8">The sequence shown here is derived from an EMBL/GenBank/DDBJ whole genome shotgun (WGS) entry which is preliminary data.</text>
</comment>
<dbReference type="EMBL" id="MDLC01000014">
    <property type="protein sequence ID" value="ODS24074.1"/>
    <property type="molecule type" value="Genomic_DNA"/>
</dbReference>
<dbReference type="GO" id="GO:0005886">
    <property type="term" value="C:plasma membrane"/>
    <property type="evidence" value="ECO:0007669"/>
    <property type="project" value="UniProtKB-SubCell"/>
</dbReference>
<dbReference type="NCBIfam" id="TIGR00361">
    <property type="entry name" value="ComEC_Rec2"/>
    <property type="match status" value="1"/>
</dbReference>
<dbReference type="SUPFAM" id="SSF56281">
    <property type="entry name" value="Metallo-hydrolase/oxidoreductase"/>
    <property type="match status" value="1"/>
</dbReference>
<evidence type="ECO:0000256" key="3">
    <source>
        <dbReference type="ARBA" id="ARBA00022692"/>
    </source>
</evidence>
<reference evidence="8 9" key="1">
    <citation type="journal article" date="2016" name="Appl. Environ. Microbiol.">
        <title>Lack of Overt Genome Reduction in the Bryostatin-Producing Bryozoan Symbiont "Candidatus Endobugula sertula".</title>
        <authorList>
            <person name="Miller I.J."/>
            <person name="Vanee N."/>
            <person name="Fong S.S."/>
            <person name="Lim-Fong G.E."/>
            <person name="Kwan J.C."/>
        </authorList>
    </citation>
    <scope>NUCLEOTIDE SEQUENCE [LARGE SCALE GENOMIC DNA]</scope>
    <source>
        <strain evidence="8">AB1-4</strain>
    </source>
</reference>
<sequence>MKTISFKDEGMWYLFVFNLGLFSVSLLPVLPSADLLGLLFLGFIVCFYWRWFVGFSMVSGILLGSLLGYYLLNIQLPLLLDGQQFQVIGIVEGLPQSTQKKERFIFRIDSLIDKAGHKVPSLQGRKIQLSWYYRKDRSLVLKPGQRWSLTVKLKRPRGFVNPAGFDYQAYLLQKKISATGYVINQQATRLLEQDCRQIVVDCVRWWIKRRLVSQLSYPLAIGPMLALVLGDTSQLDNQQWDLLRHTGTAHLLAISGLHIGIAATVGFFIGKLCLHVGALFFPFFIRLHHFPALASIMVASFYSLLAGMSLPTQRALIMVLLFHLGSLFYRSLRPYFVLVCALTMVAVLDPLAVYNQGFWLSFLAVSLLFYGFMGRRHRNKTLFGRVFYSLVKSQWVLVIGLFLPSVLLLQGVSLSAPMVNLFAVPLVSFVIVPLLFLLLFLMSVSVVGVFESAYKALYIFVELLIQWLLNILSWFTDIDFWTPAIITSPPFGVVIIASIGILWLLAPKGIPARYLGLLCFLPLWFSNEKPLALSITFMDVGQGTAVIVRTQQHTLVYDTGRVFSQHFNAGQHIIVPYLRSEGIANIDRLVVSHNDSDHVGGVIGLLENMNTMSILSGQPLKNAVPCTEGQQWEWDGVTFEILWPNSAMAKKLLTDQMIKDNNTSCVLLVSFFGKKILLAGDIEKQVEQQLLDNQSVGPIDILLVPHHGSKTSSSLAWLSQLRPTWAIVTAGFNNPYNHPHPEVIKRYQQVGSQWLNTATAGAIRFSIADNADEHGGWRLERWRLDNRRYWYD</sequence>
<feature type="transmembrane region" description="Helical" evidence="6">
    <location>
        <begin position="422"/>
        <end position="450"/>
    </location>
</feature>
<evidence type="ECO:0000313" key="8">
    <source>
        <dbReference type="EMBL" id="ODS24074.1"/>
    </source>
</evidence>
<keyword evidence="5 6" id="KW-0472">Membrane</keyword>
<feature type="transmembrane region" description="Helical" evidence="6">
    <location>
        <begin position="249"/>
        <end position="269"/>
    </location>
</feature>
<feature type="transmembrane region" description="Helical" evidence="6">
    <location>
        <begin position="281"/>
        <end position="305"/>
    </location>
</feature>